<dbReference type="InterPro" id="IPR002464">
    <property type="entry name" value="DNA/RNA_helicase_DEAH_CS"/>
</dbReference>
<dbReference type="InterPro" id="IPR007502">
    <property type="entry name" value="Helicase-assoc_dom"/>
</dbReference>
<dbReference type="PANTHER" id="PTHR18934:SF99">
    <property type="entry name" value="ATP-DEPENDENT RNA HELICASE DHX37-RELATED"/>
    <property type="match status" value="1"/>
</dbReference>
<evidence type="ECO:0000256" key="4">
    <source>
        <dbReference type="ARBA" id="ARBA00022801"/>
    </source>
</evidence>
<keyword evidence="6" id="KW-0067">ATP-binding</keyword>
<dbReference type="PROSITE" id="PS00675">
    <property type="entry name" value="SIGMA54_INTERACT_1"/>
    <property type="match status" value="1"/>
</dbReference>
<dbReference type="Pfam" id="PF00270">
    <property type="entry name" value="DEAD"/>
    <property type="match status" value="1"/>
</dbReference>
<dbReference type="InterPro" id="IPR014001">
    <property type="entry name" value="Helicase_ATP-bd"/>
</dbReference>
<comment type="caution">
    <text evidence="10">The sequence shown here is derived from an EMBL/GenBank/DDBJ whole genome shotgun (WGS) entry which is preliminary data.</text>
</comment>
<evidence type="ECO:0000256" key="1">
    <source>
        <dbReference type="ARBA" id="ARBA00008792"/>
    </source>
</evidence>
<evidence type="ECO:0000259" key="8">
    <source>
        <dbReference type="PROSITE" id="PS51192"/>
    </source>
</evidence>
<evidence type="ECO:0000259" key="9">
    <source>
        <dbReference type="PROSITE" id="PS51194"/>
    </source>
</evidence>
<dbReference type="EC" id="3.6.4.13" evidence="2"/>
<dbReference type="Proteomes" id="UP001362899">
    <property type="component" value="Unassembled WGS sequence"/>
</dbReference>
<reference evidence="10 11" key="1">
    <citation type="journal article" date="2023" name="Elife">
        <title>Identification of key yeast species and microbe-microbe interactions impacting larval growth of Drosophila in the wild.</title>
        <authorList>
            <person name="Mure A."/>
            <person name="Sugiura Y."/>
            <person name="Maeda R."/>
            <person name="Honda K."/>
            <person name="Sakurai N."/>
            <person name="Takahashi Y."/>
            <person name="Watada M."/>
            <person name="Katoh T."/>
            <person name="Gotoh A."/>
            <person name="Gotoh Y."/>
            <person name="Taniguchi I."/>
            <person name="Nakamura K."/>
            <person name="Hayashi T."/>
            <person name="Katayama T."/>
            <person name="Uemura T."/>
            <person name="Hattori Y."/>
        </authorList>
    </citation>
    <scope>NUCLEOTIDE SEQUENCE [LARGE SCALE GENOMIC DNA]</scope>
    <source>
        <strain evidence="10 11">SB-73</strain>
    </source>
</reference>
<evidence type="ECO:0000256" key="6">
    <source>
        <dbReference type="ARBA" id="ARBA00022840"/>
    </source>
</evidence>
<accession>A0AAV5RNF6</accession>
<evidence type="ECO:0000256" key="2">
    <source>
        <dbReference type="ARBA" id="ARBA00012552"/>
    </source>
</evidence>
<dbReference type="InterPro" id="IPR001650">
    <property type="entry name" value="Helicase_C-like"/>
</dbReference>
<comment type="catalytic activity">
    <reaction evidence="7">
        <text>ATP + H2O = ADP + phosphate + H(+)</text>
        <dbReference type="Rhea" id="RHEA:13065"/>
        <dbReference type="ChEBI" id="CHEBI:15377"/>
        <dbReference type="ChEBI" id="CHEBI:15378"/>
        <dbReference type="ChEBI" id="CHEBI:30616"/>
        <dbReference type="ChEBI" id="CHEBI:43474"/>
        <dbReference type="ChEBI" id="CHEBI:456216"/>
        <dbReference type="EC" id="3.6.4.13"/>
    </reaction>
</comment>
<dbReference type="EMBL" id="BTGC01000008">
    <property type="protein sequence ID" value="GMM52196.1"/>
    <property type="molecule type" value="Genomic_DNA"/>
</dbReference>
<dbReference type="Gene3D" id="3.40.50.300">
    <property type="entry name" value="P-loop containing nucleotide triphosphate hydrolases"/>
    <property type="match status" value="2"/>
</dbReference>
<dbReference type="Pfam" id="PF00271">
    <property type="entry name" value="Helicase_C"/>
    <property type="match status" value="1"/>
</dbReference>
<dbReference type="GO" id="GO:1990904">
    <property type="term" value="C:ribonucleoprotein complex"/>
    <property type="evidence" value="ECO:0007669"/>
    <property type="project" value="UniProtKB-ARBA"/>
</dbReference>
<comment type="similarity">
    <text evidence="1">Belongs to the DEAD box helicase family. DEAH subfamily.</text>
</comment>
<dbReference type="SMART" id="SM00490">
    <property type="entry name" value="HELICc"/>
    <property type="match status" value="1"/>
</dbReference>
<keyword evidence="4" id="KW-0378">Hydrolase</keyword>
<evidence type="ECO:0000313" key="11">
    <source>
        <dbReference type="Proteomes" id="UP001362899"/>
    </source>
</evidence>
<sequence>MNPPSKRKRSDTADISEEVLPVELHKEKLLQVIRDNQIVVVCGETGSGKTTLLPKFLLDSNFVSPSRKLCVTQPRRVAALSVASRVAELLNTKLGNAVGYSVRFDEKLSSSTAVKFMTDGKLLHECLSNPTLEGYGIVMIDEAHERSLNTDVLFGLLKQLVLYRKDIKVIISSATLDADKFSAYFRGCPVFKVEGRLHDVKIFYTKQEQSDICEAAVQSVLQIHHSQPKGDILVFMPGVDEISRTESSLKECDQDLEIVTLHGQKTLDEQQLIFRPSSDRKVVLATNIAETSITVPNIVHVVDSGMVKEKHFESLNLVRCSQASAKQRAGRAGRLNPGICFRLYTSSIFETMPAFSKPEIMRTNLQTVLLLLLSMKIDIFNFEMIDSWSSDSFYSSLKCLYALGAVNKDAELTKLGRILVEFPTSPEVAKLMVVAMETKFLEQATIVAATVPEFSRISKHFKKAFSAGSNPEGSVSAALL</sequence>
<evidence type="ECO:0000256" key="3">
    <source>
        <dbReference type="ARBA" id="ARBA00022741"/>
    </source>
</evidence>
<dbReference type="SUPFAM" id="SSF52540">
    <property type="entry name" value="P-loop containing nucleoside triphosphate hydrolases"/>
    <property type="match status" value="1"/>
</dbReference>
<dbReference type="InterPro" id="IPR025662">
    <property type="entry name" value="Sigma_54_int_dom_ATP-bd_1"/>
</dbReference>
<dbReference type="Pfam" id="PF04408">
    <property type="entry name" value="WHD_HA2"/>
    <property type="match status" value="1"/>
</dbReference>
<dbReference type="InterPro" id="IPR027417">
    <property type="entry name" value="P-loop_NTPase"/>
</dbReference>
<dbReference type="GO" id="GO:0016787">
    <property type="term" value="F:hydrolase activity"/>
    <property type="evidence" value="ECO:0007669"/>
    <property type="project" value="UniProtKB-KW"/>
</dbReference>
<gene>
    <name evidence="10" type="ORF">DASB73_031590</name>
</gene>
<dbReference type="GO" id="GO:0003724">
    <property type="term" value="F:RNA helicase activity"/>
    <property type="evidence" value="ECO:0007669"/>
    <property type="project" value="UniProtKB-EC"/>
</dbReference>
<dbReference type="SMART" id="SM00847">
    <property type="entry name" value="HA2"/>
    <property type="match status" value="1"/>
</dbReference>
<evidence type="ECO:0000256" key="5">
    <source>
        <dbReference type="ARBA" id="ARBA00022806"/>
    </source>
</evidence>
<organism evidence="10 11">
    <name type="scientific">Starmerella bacillaris</name>
    <name type="common">Yeast</name>
    <name type="synonym">Candida zemplinina</name>
    <dbReference type="NCBI Taxonomy" id="1247836"/>
    <lineage>
        <taxon>Eukaryota</taxon>
        <taxon>Fungi</taxon>
        <taxon>Dikarya</taxon>
        <taxon>Ascomycota</taxon>
        <taxon>Saccharomycotina</taxon>
        <taxon>Dipodascomycetes</taxon>
        <taxon>Dipodascales</taxon>
        <taxon>Trichomonascaceae</taxon>
        <taxon>Starmerella</taxon>
    </lineage>
</organism>
<dbReference type="PANTHER" id="PTHR18934">
    <property type="entry name" value="ATP-DEPENDENT RNA HELICASE"/>
    <property type="match status" value="1"/>
</dbReference>
<dbReference type="FunFam" id="3.40.50.300:FF:000578">
    <property type="entry name" value="probable ATP-dependent RNA helicase DHX35"/>
    <property type="match status" value="1"/>
</dbReference>
<keyword evidence="5" id="KW-0347">Helicase</keyword>
<dbReference type="PROSITE" id="PS51194">
    <property type="entry name" value="HELICASE_CTER"/>
    <property type="match status" value="1"/>
</dbReference>
<dbReference type="CDD" id="cd17917">
    <property type="entry name" value="DEXHc_RHA-like"/>
    <property type="match status" value="1"/>
</dbReference>
<feature type="domain" description="Helicase C-terminal" evidence="9">
    <location>
        <begin position="199"/>
        <end position="376"/>
    </location>
</feature>
<dbReference type="GO" id="GO:0005524">
    <property type="term" value="F:ATP binding"/>
    <property type="evidence" value="ECO:0007669"/>
    <property type="project" value="UniProtKB-KW"/>
</dbReference>
<dbReference type="InterPro" id="IPR011545">
    <property type="entry name" value="DEAD/DEAH_box_helicase_dom"/>
</dbReference>
<protein>
    <recommendedName>
        <fullName evidence="2">RNA helicase</fullName>
        <ecNumber evidence="2">3.6.4.13</ecNumber>
    </recommendedName>
</protein>
<proteinExistence type="inferred from homology"/>
<dbReference type="InterPro" id="IPR048333">
    <property type="entry name" value="HA2_WH"/>
</dbReference>
<keyword evidence="11" id="KW-1185">Reference proteome</keyword>
<evidence type="ECO:0000313" key="10">
    <source>
        <dbReference type="EMBL" id="GMM52196.1"/>
    </source>
</evidence>
<dbReference type="PROSITE" id="PS00690">
    <property type="entry name" value="DEAH_ATP_HELICASE"/>
    <property type="match status" value="1"/>
</dbReference>
<dbReference type="PROSITE" id="PS51192">
    <property type="entry name" value="HELICASE_ATP_BIND_1"/>
    <property type="match status" value="1"/>
</dbReference>
<dbReference type="SMART" id="SM00487">
    <property type="entry name" value="DEXDc"/>
    <property type="match status" value="1"/>
</dbReference>
<dbReference type="AlphaFoldDB" id="A0AAV5RNF6"/>
<dbReference type="CDD" id="cd18791">
    <property type="entry name" value="SF2_C_RHA"/>
    <property type="match status" value="1"/>
</dbReference>
<dbReference type="Gene3D" id="1.20.120.1080">
    <property type="match status" value="1"/>
</dbReference>
<name>A0AAV5RNF6_STABA</name>
<feature type="domain" description="Helicase ATP-binding" evidence="8">
    <location>
        <begin position="30"/>
        <end position="194"/>
    </location>
</feature>
<keyword evidence="3" id="KW-0547">Nucleotide-binding</keyword>
<dbReference type="GO" id="GO:0003723">
    <property type="term" value="F:RNA binding"/>
    <property type="evidence" value="ECO:0007669"/>
    <property type="project" value="TreeGrafter"/>
</dbReference>
<evidence type="ECO:0000256" key="7">
    <source>
        <dbReference type="ARBA" id="ARBA00047984"/>
    </source>
</evidence>